<evidence type="ECO:0000313" key="3">
    <source>
        <dbReference type="Proteomes" id="UP001206924"/>
    </source>
</evidence>
<dbReference type="InterPro" id="IPR002734">
    <property type="entry name" value="RibDG_C"/>
</dbReference>
<dbReference type="SUPFAM" id="SSF53597">
    <property type="entry name" value="Dihydrofolate reductase-like"/>
    <property type="match status" value="1"/>
</dbReference>
<organism evidence="2 3">
    <name type="scientific">Arthrobacter jinronghuae</name>
    <dbReference type="NCBI Taxonomy" id="2964609"/>
    <lineage>
        <taxon>Bacteria</taxon>
        <taxon>Bacillati</taxon>
        <taxon>Actinomycetota</taxon>
        <taxon>Actinomycetes</taxon>
        <taxon>Micrococcales</taxon>
        <taxon>Micrococcaceae</taxon>
        <taxon>Arthrobacter</taxon>
    </lineage>
</organism>
<sequence>MGRLIYTSITSLDGYIADESGSFDWSMPDEEVHSFVNGLERDVHTHLLGRQLYEVMAYWDTVPAEDEPPAIHDYARIWQAADKVVFSRTLTGLSAPRTRLEREFRPAAVRALVEESDGDVSVGGPNLAGQALQAGLVDELQQLLSPVIVGGGKRFLPDGLRLDLELLEEKRFANGVVFLRYRVRD</sequence>
<name>A0ABT1NTP7_9MICC</name>
<dbReference type="RefSeq" id="WP_255866238.1">
    <property type="nucleotide sequence ID" value="NZ_CP104263.1"/>
</dbReference>
<dbReference type="PANTHER" id="PTHR38011:SF11">
    <property type="entry name" value="2,5-DIAMINO-6-RIBOSYLAMINO-4(3H)-PYRIMIDINONE 5'-PHOSPHATE REDUCTASE"/>
    <property type="match status" value="1"/>
</dbReference>
<feature type="domain" description="Bacterial bifunctional deaminase-reductase C-terminal" evidence="1">
    <location>
        <begin position="4"/>
        <end position="178"/>
    </location>
</feature>
<comment type="caution">
    <text evidence="2">The sequence shown here is derived from an EMBL/GenBank/DDBJ whole genome shotgun (WGS) entry which is preliminary data.</text>
</comment>
<evidence type="ECO:0000259" key="1">
    <source>
        <dbReference type="Pfam" id="PF01872"/>
    </source>
</evidence>
<dbReference type="EMBL" id="JANFLP010000014">
    <property type="protein sequence ID" value="MCQ1951108.1"/>
    <property type="molecule type" value="Genomic_DNA"/>
</dbReference>
<dbReference type="InterPro" id="IPR050765">
    <property type="entry name" value="Riboflavin_Biosynth_HTPR"/>
</dbReference>
<proteinExistence type="predicted"/>
<dbReference type="Gene3D" id="3.40.430.10">
    <property type="entry name" value="Dihydrofolate Reductase, subunit A"/>
    <property type="match status" value="1"/>
</dbReference>
<gene>
    <name evidence="2" type="ORF">NNX28_14385</name>
</gene>
<dbReference type="Pfam" id="PF01872">
    <property type="entry name" value="RibD_C"/>
    <property type="match status" value="1"/>
</dbReference>
<reference evidence="2 3" key="1">
    <citation type="submission" date="2022-07" db="EMBL/GenBank/DDBJ databases">
        <title>Novel species in genus Arthrobacter.</title>
        <authorList>
            <person name="Liu Y."/>
        </authorList>
    </citation>
    <scope>NUCLEOTIDE SEQUENCE [LARGE SCALE GENOMIC DNA]</scope>
    <source>
        <strain evidence="3">zg-Y859</strain>
    </source>
</reference>
<dbReference type="Proteomes" id="UP001206924">
    <property type="component" value="Unassembled WGS sequence"/>
</dbReference>
<evidence type="ECO:0000313" key="2">
    <source>
        <dbReference type="EMBL" id="MCQ1951108.1"/>
    </source>
</evidence>
<accession>A0ABT1NTP7</accession>
<keyword evidence="3" id="KW-1185">Reference proteome</keyword>
<protein>
    <submittedName>
        <fullName evidence="2">Dihydrofolate reductase family protein</fullName>
    </submittedName>
</protein>
<dbReference type="InterPro" id="IPR024072">
    <property type="entry name" value="DHFR-like_dom_sf"/>
</dbReference>
<dbReference type="PANTHER" id="PTHR38011">
    <property type="entry name" value="DIHYDROFOLATE REDUCTASE FAMILY PROTEIN (AFU_ORTHOLOGUE AFUA_8G06820)"/>
    <property type="match status" value="1"/>
</dbReference>